<accession>A0A8E2ELC0</accession>
<dbReference type="EMBL" id="KV744809">
    <property type="protein sequence ID" value="OCK86095.1"/>
    <property type="molecule type" value="Genomic_DNA"/>
</dbReference>
<sequence>MITSTPVVLITGANQGLGLSIAKLLSQSPNPYHIIIGSRSLPRGQAAVAELSNNTTTTKSTLSAIQLDITSLPSITSAVSQITSTHSRLDILINNAGIGASGGGNLASDIHDFKVVFDTNVLGTVSVTDAFVPLLRKSQDPKIVVMSSTMGSITMAETMPAHTWNASAYRASKAALNMLIVEWNKLLGKEEREIRVWGVDPGLCATSFIGDYSKSNGRDPAEGAAIVLGVIEGKRDDDVGKVCYDQWGEVGVRPW</sequence>
<evidence type="ECO:0000313" key="3">
    <source>
        <dbReference type="Proteomes" id="UP000250266"/>
    </source>
</evidence>
<dbReference type="GO" id="GO:0005737">
    <property type="term" value="C:cytoplasm"/>
    <property type="evidence" value="ECO:0007669"/>
    <property type="project" value="TreeGrafter"/>
</dbReference>
<dbReference type="Pfam" id="PF00106">
    <property type="entry name" value="adh_short"/>
    <property type="match status" value="1"/>
</dbReference>
<dbReference type="GO" id="GO:0016491">
    <property type="term" value="F:oxidoreductase activity"/>
    <property type="evidence" value="ECO:0007669"/>
    <property type="project" value="TreeGrafter"/>
</dbReference>
<evidence type="ECO:0000313" key="2">
    <source>
        <dbReference type="EMBL" id="OCK86095.1"/>
    </source>
</evidence>
<dbReference type="PRINTS" id="PR00081">
    <property type="entry name" value="GDHRDH"/>
</dbReference>
<dbReference type="Gene3D" id="3.40.50.720">
    <property type="entry name" value="NAD(P)-binding Rossmann-like Domain"/>
    <property type="match status" value="1"/>
</dbReference>
<dbReference type="InterPro" id="IPR051468">
    <property type="entry name" value="Fungal_SecMetab_SDRs"/>
</dbReference>
<keyword evidence="3" id="KW-1185">Reference proteome</keyword>
<organism evidence="2 3">
    <name type="scientific">Lepidopterella palustris CBS 459.81</name>
    <dbReference type="NCBI Taxonomy" id="1314670"/>
    <lineage>
        <taxon>Eukaryota</taxon>
        <taxon>Fungi</taxon>
        <taxon>Dikarya</taxon>
        <taxon>Ascomycota</taxon>
        <taxon>Pezizomycotina</taxon>
        <taxon>Dothideomycetes</taxon>
        <taxon>Pleosporomycetidae</taxon>
        <taxon>Mytilinidiales</taxon>
        <taxon>Argynnaceae</taxon>
        <taxon>Lepidopterella</taxon>
    </lineage>
</organism>
<reference evidence="2 3" key="1">
    <citation type="journal article" date="2016" name="Nat. Commun.">
        <title>Ectomycorrhizal ecology is imprinted in the genome of the dominant symbiotic fungus Cenococcum geophilum.</title>
        <authorList>
            <consortium name="DOE Joint Genome Institute"/>
            <person name="Peter M."/>
            <person name="Kohler A."/>
            <person name="Ohm R.A."/>
            <person name="Kuo A."/>
            <person name="Krutzmann J."/>
            <person name="Morin E."/>
            <person name="Arend M."/>
            <person name="Barry K.W."/>
            <person name="Binder M."/>
            <person name="Choi C."/>
            <person name="Clum A."/>
            <person name="Copeland A."/>
            <person name="Grisel N."/>
            <person name="Haridas S."/>
            <person name="Kipfer T."/>
            <person name="LaButti K."/>
            <person name="Lindquist E."/>
            <person name="Lipzen A."/>
            <person name="Maire R."/>
            <person name="Meier B."/>
            <person name="Mihaltcheva S."/>
            <person name="Molinier V."/>
            <person name="Murat C."/>
            <person name="Poggeler S."/>
            <person name="Quandt C.A."/>
            <person name="Sperisen C."/>
            <person name="Tritt A."/>
            <person name="Tisserant E."/>
            <person name="Crous P.W."/>
            <person name="Henrissat B."/>
            <person name="Nehls U."/>
            <person name="Egli S."/>
            <person name="Spatafora J.W."/>
            <person name="Grigoriev I.V."/>
            <person name="Martin F.M."/>
        </authorList>
    </citation>
    <scope>NUCLEOTIDE SEQUENCE [LARGE SCALE GENOMIC DNA]</scope>
    <source>
        <strain evidence="2 3">CBS 459.81</strain>
    </source>
</reference>
<dbReference type="OrthoDB" id="191139at2759"/>
<gene>
    <name evidence="2" type="ORF">K432DRAFT_438780</name>
</gene>
<dbReference type="PANTHER" id="PTHR43544:SF32">
    <property type="entry name" value="CHAIN DEHYDROGENASE, PUTATIVE (AFU_ORTHOLOGUE AFUA_5G01530)-RELATED"/>
    <property type="match status" value="1"/>
</dbReference>
<dbReference type="GO" id="GO:0019748">
    <property type="term" value="P:secondary metabolic process"/>
    <property type="evidence" value="ECO:0007669"/>
    <property type="project" value="TreeGrafter"/>
</dbReference>
<protein>
    <submittedName>
        <fullName evidence="2">NAD(P)-binding protein</fullName>
    </submittedName>
</protein>
<dbReference type="InterPro" id="IPR002347">
    <property type="entry name" value="SDR_fam"/>
</dbReference>
<name>A0A8E2ELC0_9PEZI</name>
<dbReference type="Proteomes" id="UP000250266">
    <property type="component" value="Unassembled WGS sequence"/>
</dbReference>
<dbReference type="PANTHER" id="PTHR43544">
    <property type="entry name" value="SHORT-CHAIN DEHYDROGENASE/REDUCTASE"/>
    <property type="match status" value="1"/>
</dbReference>
<dbReference type="InterPro" id="IPR036291">
    <property type="entry name" value="NAD(P)-bd_dom_sf"/>
</dbReference>
<dbReference type="SUPFAM" id="SSF51735">
    <property type="entry name" value="NAD(P)-binding Rossmann-fold domains"/>
    <property type="match status" value="1"/>
</dbReference>
<evidence type="ECO:0000256" key="1">
    <source>
        <dbReference type="ARBA" id="ARBA00006484"/>
    </source>
</evidence>
<dbReference type="AlphaFoldDB" id="A0A8E2ELC0"/>
<comment type="similarity">
    <text evidence="1">Belongs to the short-chain dehydrogenases/reductases (SDR) family.</text>
</comment>
<proteinExistence type="inferred from homology"/>